<dbReference type="AlphaFoldDB" id="A0A4U6XS42"/>
<evidence type="ECO:0000313" key="3">
    <source>
        <dbReference type="Proteomes" id="UP000310108"/>
    </source>
</evidence>
<protein>
    <submittedName>
        <fullName evidence="2">Uncharacterized protein</fullName>
    </submittedName>
</protein>
<accession>A0A4U6XS42</accession>
<name>A0A4U6XS42_9PEZI</name>
<dbReference type="EMBL" id="PJEX01000023">
    <property type="protein sequence ID" value="TKW58559.1"/>
    <property type="molecule type" value="Genomic_DNA"/>
</dbReference>
<feature type="compositionally biased region" description="Polar residues" evidence="1">
    <location>
        <begin position="20"/>
        <end position="29"/>
    </location>
</feature>
<gene>
    <name evidence="2" type="ORF">CTA1_6477</name>
</gene>
<evidence type="ECO:0000313" key="2">
    <source>
        <dbReference type="EMBL" id="TKW58559.1"/>
    </source>
</evidence>
<dbReference type="Proteomes" id="UP000310108">
    <property type="component" value="Unassembled WGS sequence"/>
</dbReference>
<proteinExistence type="predicted"/>
<organism evidence="2 3">
    <name type="scientific">Colletotrichum tanaceti</name>
    <dbReference type="NCBI Taxonomy" id="1306861"/>
    <lineage>
        <taxon>Eukaryota</taxon>
        <taxon>Fungi</taxon>
        <taxon>Dikarya</taxon>
        <taxon>Ascomycota</taxon>
        <taxon>Pezizomycotina</taxon>
        <taxon>Sordariomycetes</taxon>
        <taxon>Hypocreomycetidae</taxon>
        <taxon>Glomerellales</taxon>
        <taxon>Glomerellaceae</taxon>
        <taxon>Colletotrichum</taxon>
        <taxon>Colletotrichum destructivum species complex</taxon>
    </lineage>
</organism>
<evidence type="ECO:0000256" key="1">
    <source>
        <dbReference type="SAM" id="MobiDB-lite"/>
    </source>
</evidence>
<sequence>MPGGRSADECTVEEADDNFSLCTDGSSPRYQPEGQELAAGPASSSPGPKVKYRKSLSWRSKSTFMATSRRCSAASSPPSPRSTCSRSLLSMTTKRCRLLDLVTTDAVQMNDYTFIKEADGETCSASFVDFIYFKDTPYPAFRILTNMEASG</sequence>
<keyword evidence="3" id="KW-1185">Reference proteome</keyword>
<reference evidence="2 3" key="1">
    <citation type="journal article" date="2019" name="PLoS ONE">
        <title>Comparative genome analysis indicates high evolutionary potential of pathogenicity genes in Colletotrichum tanaceti.</title>
        <authorList>
            <person name="Lelwala R.V."/>
            <person name="Korhonen P.K."/>
            <person name="Young N.D."/>
            <person name="Scott J.B."/>
            <person name="Ades P.A."/>
            <person name="Gasser R.B."/>
            <person name="Taylor P.W.J."/>
        </authorList>
    </citation>
    <scope>NUCLEOTIDE SEQUENCE [LARGE SCALE GENOMIC DNA]</scope>
    <source>
        <strain evidence="2">BRIP57314</strain>
    </source>
</reference>
<feature type="region of interest" description="Disordered" evidence="1">
    <location>
        <begin position="17"/>
        <end position="51"/>
    </location>
</feature>
<comment type="caution">
    <text evidence="2">The sequence shown here is derived from an EMBL/GenBank/DDBJ whole genome shotgun (WGS) entry which is preliminary data.</text>
</comment>